<protein>
    <submittedName>
        <fullName evidence="1">ABC-three component system middle component 1</fullName>
    </submittedName>
</protein>
<reference evidence="1 2" key="1">
    <citation type="submission" date="2024-11" db="EMBL/GenBank/DDBJ databases">
        <authorList>
            <person name="Heng Y.C."/>
            <person name="Lim A.C.H."/>
            <person name="Lee J.K.Y."/>
            <person name="Kittelmann S."/>
        </authorList>
    </citation>
    <scope>NUCLEOTIDE SEQUENCE [LARGE SCALE GENOMIC DNA]</scope>
    <source>
        <strain evidence="1 2">WILCCON 0202</strain>
    </source>
</reference>
<evidence type="ECO:0000313" key="2">
    <source>
        <dbReference type="Proteomes" id="UP001623661"/>
    </source>
</evidence>
<keyword evidence="2" id="KW-1185">Reference proteome</keyword>
<sequence length="192" mass="23128">MEIEVLRRFLRSKEFIIYKELYTGVLFHQFAEAGMDIWLDSNRVVVTKHYISESQFDCWIENEQPRMFMLLNHIPVRYRNNLYLFMALDIEEKNLGKLSMKINRIEKNAEVCKKYVFRDESDLYRIPFLNKDTVESEDLFNYEKSFKQELNNLDDISLEVRQAIGSYFEISEDTWAKHIVSVWKEGEVIENK</sequence>
<proteinExistence type="predicted"/>
<name>A0ABW8U088_9CLOT</name>
<dbReference type="InterPro" id="IPR046905">
    <property type="entry name" value="ABC-3C_MC1"/>
</dbReference>
<dbReference type="RefSeq" id="WP_406766760.1">
    <property type="nucleotide sequence ID" value="NZ_JBJHZY010000006.1"/>
</dbReference>
<dbReference type="Pfam" id="PF20289">
    <property type="entry name" value="MComp1"/>
    <property type="match status" value="1"/>
</dbReference>
<organism evidence="1 2">
    <name type="scientific">Candidatus Clostridium radicumherbarum</name>
    <dbReference type="NCBI Taxonomy" id="3381662"/>
    <lineage>
        <taxon>Bacteria</taxon>
        <taxon>Bacillati</taxon>
        <taxon>Bacillota</taxon>
        <taxon>Clostridia</taxon>
        <taxon>Eubacteriales</taxon>
        <taxon>Clostridiaceae</taxon>
        <taxon>Clostridium</taxon>
    </lineage>
</organism>
<evidence type="ECO:0000313" key="1">
    <source>
        <dbReference type="EMBL" id="MFL0270128.1"/>
    </source>
</evidence>
<accession>A0ABW8U088</accession>
<dbReference type="EMBL" id="JBJHZY010000006">
    <property type="protein sequence ID" value="MFL0270128.1"/>
    <property type="molecule type" value="Genomic_DNA"/>
</dbReference>
<dbReference type="Proteomes" id="UP001623661">
    <property type="component" value="Unassembled WGS sequence"/>
</dbReference>
<comment type="caution">
    <text evidence="1">The sequence shown here is derived from an EMBL/GenBank/DDBJ whole genome shotgun (WGS) entry which is preliminary data.</text>
</comment>
<gene>
    <name evidence="1" type="ORF">ACJDUH_18775</name>
</gene>